<dbReference type="Proteomes" id="UP000183832">
    <property type="component" value="Unassembled WGS sequence"/>
</dbReference>
<proteinExistence type="predicted"/>
<keyword evidence="2" id="KW-1185">Reference proteome</keyword>
<protein>
    <submittedName>
        <fullName evidence="1">CLUMA_CG005360, isoform A</fullName>
    </submittedName>
</protein>
<evidence type="ECO:0000313" key="1">
    <source>
        <dbReference type="EMBL" id="CRK91725.1"/>
    </source>
</evidence>
<dbReference type="EMBL" id="CVRI01000021">
    <property type="protein sequence ID" value="CRK91725.1"/>
    <property type="molecule type" value="Genomic_DNA"/>
</dbReference>
<organism evidence="1 2">
    <name type="scientific">Clunio marinus</name>
    <dbReference type="NCBI Taxonomy" id="568069"/>
    <lineage>
        <taxon>Eukaryota</taxon>
        <taxon>Metazoa</taxon>
        <taxon>Ecdysozoa</taxon>
        <taxon>Arthropoda</taxon>
        <taxon>Hexapoda</taxon>
        <taxon>Insecta</taxon>
        <taxon>Pterygota</taxon>
        <taxon>Neoptera</taxon>
        <taxon>Endopterygota</taxon>
        <taxon>Diptera</taxon>
        <taxon>Nematocera</taxon>
        <taxon>Chironomoidea</taxon>
        <taxon>Chironomidae</taxon>
        <taxon>Clunio</taxon>
    </lineage>
</organism>
<evidence type="ECO:0000313" key="2">
    <source>
        <dbReference type="Proteomes" id="UP000183832"/>
    </source>
</evidence>
<reference evidence="1 2" key="1">
    <citation type="submission" date="2015-04" db="EMBL/GenBank/DDBJ databases">
        <authorList>
            <person name="Syromyatnikov M.Y."/>
            <person name="Popov V.N."/>
        </authorList>
    </citation>
    <scope>NUCLEOTIDE SEQUENCE [LARGE SCALE GENOMIC DNA]</scope>
</reference>
<gene>
    <name evidence="1" type="ORF">CLUMA_CG005360</name>
</gene>
<accession>A0A1J1HUP2</accession>
<sequence length="63" mass="7379">MWCNIKNNVKNGKRLYANRNELKTFLKMIFSRRKRDEIATPQSSNWLQASPGVFLSAFIPCMN</sequence>
<dbReference type="AlphaFoldDB" id="A0A1J1HUP2"/>
<name>A0A1J1HUP2_9DIPT</name>